<proteinExistence type="predicted"/>
<reference evidence="1" key="1">
    <citation type="submission" date="2022-04" db="EMBL/GenBank/DDBJ databases">
        <title>Jade perch genome.</title>
        <authorList>
            <person name="Chao B."/>
        </authorList>
    </citation>
    <scope>NUCLEOTIDE SEQUENCE</scope>
    <source>
        <strain evidence="1">CB-2022</strain>
    </source>
</reference>
<organism evidence="1 2">
    <name type="scientific">Scortum barcoo</name>
    <name type="common">barcoo grunter</name>
    <dbReference type="NCBI Taxonomy" id="214431"/>
    <lineage>
        <taxon>Eukaryota</taxon>
        <taxon>Metazoa</taxon>
        <taxon>Chordata</taxon>
        <taxon>Craniata</taxon>
        <taxon>Vertebrata</taxon>
        <taxon>Euteleostomi</taxon>
        <taxon>Actinopterygii</taxon>
        <taxon>Neopterygii</taxon>
        <taxon>Teleostei</taxon>
        <taxon>Neoteleostei</taxon>
        <taxon>Acanthomorphata</taxon>
        <taxon>Eupercaria</taxon>
        <taxon>Centrarchiformes</taxon>
        <taxon>Terapontoidei</taxon>
        <taxon>Terapontidae</taxon>
        <taxon>Scortum</taxon>
    </lineage>
</organism>
<protein>
    <submittedName>
        <fullName evidence="1">Uncharacterized protein</fullName>
    </submittedName>
</protein>
<evidence type="ECO:0000313" key="2">
    <source>
        <dbReference type="Proteomes" id="UP000831701"/>
    </source>
</evidence>
<gene>
    <name evidence="1" type="ORF">L3Q82_009807</name>
</gene>
<comment type="caution">
    <text evidence="1">The sequence shown here is derived from an EMBL/GenBank/DDBJ whole genome shotgun (WGS) entry which is preliminary data.</text>
</comment>
<accession>A0ACB8WDS2</accession>
<dbReference type="EMBL" id="CM041541">
    <property type="protein sequence ID" value="KAI3365973.1"/>
    <property type="molecule type" value="Genomic_DNA"/>
</dbReference>
<feature type="non-terminal residue" evidence="1">
    <location>
        <position position="1"/>
    </location>
</feature>
<keyword evidence="2" id="KW-1185">Reference proteome</keyword>
<sequence>LGGWCQGVMAAECDLPCREHYYPREEFNTRGQPGAIFNSLVRNAPFKRKKMVCGKTHGAPFRGGAPVSCEHAAALTSPHLSHPPHFYGAHSGMISQQDPGGRRHKEQAGQRPLQALLLVSPSQLLLEGETHCRRASRVSSLMAFDMPLFTPVSCRVTVRRVPGADMKGGVGEPFERAASVKVAVGGAKLQKPDVMHFCEPIRMHYFFIYLLNTIIMMGEGKQRGVGRKRKSSIELLWETELDQQTTVARAVSQSERRKPPPRPRDFFRVSQHHGPSSFPSPRDTGKRRMMPVMLRGVLRHAGSRPQCSVERFISAVRGISSPSHQPCCFGRTHQSSCTDTDRPKVLITGGLGQLGVGLAKLLRRRFGKNNVILSDIRKPPNHVYHNGPFIFSDILDYKNLRKIVVNNNISWLVHYSAVLSAVGENNVALAKEVNITGLHNILDIATEHGLRLFVPSTIGTFGPSSPRDPTPELCVQRPRTIYGVSKVHAELMGEPDEALPPSHCQYYHHRYGLDFRCLRYPGIISADSQPGGGTTDYAVQIFHAAVNTGCFECNLRSDTRLPMMYIDDCLRATLELLEAPADTLVSRTYNINAVSFTPHDLTQEIQKSLPDLKVTYNVDPVRQAIADGWPMALEDSAARRDWGWKHEYDLPELVQTMLTHITMSNQLAQAN</sequence>
<evidence type="ECO:0000313" key="1">
    <source>
        <dbReference type="EMBL" id="KAI3365973.1"/>
    </source>
</evidence>
<name>A0ACB8WDS2_9TELE</name>
<dbReference type="Proteomes" id="UP000831701">
    <property type="component" value="Chromosome 11"/>
</dbReference>